<dbReference type="PROSITE" id="PS51186">
    <property type="entry name" value="GNAT"/>
    <property type="match status" value="1"/>
</dbReference>
<proteinExistence type="predicted"/>
<dbReference type="PANTHER" id="PTHR42919">
    <property type="entry name" value="N-ALPHA-ACETYLTRANSFERASE"/>
    <property type="match status" value="1"/>
</dbReference>
<dbReference type="AlphaFoldDB" id="A0A5D0QX89"/>
<dbReference type="InterPro" id="IPR000182">
    <property type="entry name" value="GNAT_dom"/>
</dbReference>
<dbReference type="OrthoDB" id="7205533at2"/>
<sequence length="170" mass="19716">MKIIKANVSHAETLSLIGRQTFLESHGVSASKTDIDTYINLKFTKTAFETELVDSNNIFHILLYDEKPIGYSKIMYSIPQKNIPFKNVTKLERIYVLKAFHNLKLGKELLNFNVSLSQKNTQSGMWLYVWTENHRAVNFYKKTGFEIVGSYDFKISETHSNPNHQMLLTY</sequence>
<dbReference type="EMBL" id="VSKL01000002">
    <property type="protein sequence ID" value="TYB73810.1"/>
    <property type="molecule type" value="Genomic_DNA"/>
</dbReference>
<keyword evidence="2" id="KW-0012">Acyltransferase</keyword>
<evidence type="ECO:0000313" key="5">
    <source>
        <dbReference type="Proteomes" id="UP000324358"/>
    </source>
</evidence>
<dbReference type="SUPFAM" id="SSF55729">
    <property type="entry name" value="Acyl-CoA N-acyltransferases (Nat)"/>
    <property type="match status" value="1"/>
</dbReference>
<organism evidence="4 5">
    <name type="scientific">Bizionia algoritergicola</name>
    <dbReference type="NCBI Taxonomy" id="291187"/>
    <lineage>
        <taxon>Bacteria</taxon>
        <taxon>Pseudomonadati</taxon>
        <taxon>Bacteroidota</taxon>
        <taxon>Flavobacteriia</taxon>
        <taxon>Flavobacteriales</taxon>
        <taxon>Flavobacteriaceae</taxon>
        <taxon>Bizionia</taxon>
    </lineage>
</organism>
<evidence type="ECO:0000256" key="2">
    <source>
        <dbReference type="ARBA" id="ARBA00023315"/>
    </source>
</evidence>
<dbReference type="InterPro" id="IPR051556">
    <property type="entry name" value="N-term/lysine_N-AcTrnsfr"/>
</dbReference>
<keyword evidence="5" id="KW-1185">Reference proteome</keyword>
<evidence type="ECO:0000259" key="3">
    <source>
        <dbReference type="PROSITE" id="PS51186"/>
    </source>
</evidence>
<accession>A0A5D0QX89</accession>
<dbReference type="Gene3D" id="3.40.630.30">
    <property type="match status" value="1"/>
</dbReference>
<dbReference type="Pfam" id="PF00583">
    <property type="entry name" value="Acetyltransf_1"/>
    <property type="match status" value="1"/>
</dbReference>
<reference evidence="4 5" key="1">
    <citation type="submission" date="2019-08" db="EMBL/GenBank/DDBJ databases">
        <title>Genomes of Antarctic Bizionia species.</title>
        <authorList>
            <person name="Bowman J.P."/>
        </authorList>
    </citation>
    <scope>NUCLEOTIDE SEQUENCE [LARGE SCALE GENOMIC DNA]</scope>
    <source>
        <strain evidence="4 5">APA-1</strain>
    </source>
</reference>
<dbReference type="GO" id="GO:0016747">
    <property type="term" value="F:acyltransferase activity, transferring groups other than amino-acyl groups"/>
    <property type="evidence" value="ECO:0007669"/>
    <property type="project" value="InterPro"/>
</dbReference>
<dbReference type="Proteomes" id="UP000324358">
    <property type="component" value="Unassembled WGS sequence"/>
</dbReference>
<dbReference type="InterPro" id="IPR016181">
    <property type="entry name" value="Acyl_CoA_acyltransferase"/>
</dbReference>
<evidence type="ECO:0000256" key="1">
    <source>
        <dbReference type="ARBA" id="ARBA00022679"/>
    </source>
</evidence>
<gene>
    <name evidence="4" type="ORF">ES675_08900</name>
</gene>
<dbReference type="PANTHER" id="PTHR42919:SF8">
    <property type="entry name" value="N-ALPHA-ACETYLTRANSFERASE 50"/>
    <property type="match status" value="1"/>
</dbReference>
<evidence type="ECO:0000313" key="4">
    <source>
        <dbReference type="EMBL" id="TYB73810.1"/>
    </source>
</evidence>
<feature type="domain" description="N-acetyltransferase" evidence="3">
    <location>
        <begin position="1"/>
        <end position="170"/>
    </location>
</feature>
<protein>
    <submittedName>
        <fullName evidence="4">GNAT family N-acetyltransferase</fullName>
    </submittedName>
</protein>
<name>A0A5D0QX89_9FLAO</name>
<keyword evidence="1 4" id="KW-0808">Transferase</keyword>
<comment type="caution">
    <text evidence="4">The sequence shown here is derived from an EMBL/GenBank/DDBJ whole genome shotgun (WGS) entry which is preliminary data.</text>
</comment>